<comment type="caution">
    <text evidence="1">The sequence shown here is derived from an EMBL/GenBank/DDBJ whole genome shotgun (WGS) entry which is preliminary data.</text>
</comment>
<gene>
    <name evidence="1" type="ORF">GXW79_16465</name>
</gene>
<reference evidence="1" key="2">
    <citation type="journal article" date="2021" name="Syst. Appl. Microbiol.">
        <title>Roseomonas hellenica sp. nov., isolated from roots of wild-growing Alkanna tinctoria.</title>
        <authorList>
            <person name="Rat A."/>
            <person name="Naranjo H.D."/>
            <person name="Lebbe L."/>
            <person name="Cnockaert M."/>
            <person name="Krigas N."/>
            <person name="Grigoriadou K."/>
            <person name="Maloupa E."/>
            <person name="Willems A."/>
        </authorList>
    </citation>
    <scope>NUCLEOTIDE SEQUENCE</scope>
    <source>
        <strain evidence="1">LMG 28251</strain>
    </source>
</reference>
<dbReference type="InterPro" id="IPR043129">
    <property type="entry name" value="ATPase_NBD"/>
</dbReference>
<dbReference type="GO" id="GO:0008671">
    <property type="term" value="F:2-dehydro-3-deoxygalactonokinase activity"/>
    <property type="evidence" value="ECO:0007669"/>
    <property type="project" value="InterPro"/>
</dbReference>
<dbReference type="GO" id="GO:0034194">
    <property type="term" value="P:D-galactonate catabolic process"/>
    <property type="evidence" value="ECO:0007669"/>
    <property type="project" value="InterPro"/>
</dbReference>
<sequence length="299" mass="31069">MIGIDWGTTNLRAWRFGAAGMVVESREAPYGVTRLPPGGFDAAFAEVVGEWLADGETGVLIAGMAGSRQGWLEVPYLECPAGVEQIAGATRLLPIAPAAVRIIPGLRTRDADGVPEVLRGEETALIALLARRDAHEATICLPGTHTKWAHVGGDRVLGFTTAMTGEVFEALSQHTILRQSCAPPSADPVPPPGFMAGVAQAKRPGGLLHQAFGLRARWLMGEMAQGEGTGFLSGLLIGHDVAAALESGVSPPIILCGADALVRLYAAALEAFGIPHEVATGEPVAEGLVLVGRRLGLVG</sequence>
<dbReference type="CDD" id="cd24012">
    <property type="entry name" value="ASKHA_NBD_KDGal-kinase"/>
    <property type="match status" value="1"/>
</dbReference>
<proteinExistence type="predicted"/>
<dbReference type="EMBL" id="JAAEDH010000020">
    <property type="protein sequence ID" value="MBR0656675.1"/>
    <property type="molecule type" value="Genomic_DNA"/>
</dbReference>
<dbReference type="SUPFAM" id="SSF53067">
    <property type="entry name" value="Actin-like ATPase domain"/>
    <property type="match status" value="1"/>
</dbReference>
<dbReference type="InterPro" id="IPR042258">
    <property type="entry name" value="DGOK_N"/>
</dbReference>
<dbReference type="RefSeq" id="WP_211875535.1">
    <property type="nucleotide sequence ID" value="NZ_JAAEDH010000020.1"/>
</dbReference>
<dbReference type="Proteomes" id="UP001196068">
    <property type="component" value="Unassembled WGS sequence"/>
</dbReference>
<dbReference type="Gene3D" id="3.30.420.310">
    <property type="entry name" value="2-keto-3-deoxy-galactonokinase, C-terminal domain"/>
    <property type="match status" value="1"/>
</dbReference>
<dbReference type="Pfam" id="PF05035">
    <property type="entry name" value="DGOK"/>
    <property type="match status" value="1"/>
</dbReference>
<organism evidence="1 2">
    <name type="scientific">Plastoroseomonas arctica</name>
    <dbReference type="NCBI Taxonomy" id="1509237"/>
    <lineage>
        <taxon>Bacteria</taxon>
        <taxon>Pseudomonadati</taxon>
        <taxon>Pseudomonadota</taxon>
        <taxon>Alphaproteobacteria</taxon>
        <taxon>Acetobacterales</taxon>
        <taxon>Acetobacteraceae</taxon>
        <taxon>Plastoroseomonas</taxon>
    </lineage>
</organism>
<evidence type="ECO:0000313" key="2">
    <source>
        <dbReference type="Proteomes" id="UP001196068"/>
    </source>
</evidence>
<protein>
    <submittedName>
        <fullName evidence="1">2-dehydro-3-deoxygalactonokinase</fullName>
    </submittedName>
</protein>
<keyword evidence="2" id="KW-1185">Reference proteome</keyword>
<dbReference type="Gene3D" id="3.30.420.300">
    <property type="entry name" value="2-keto-3-deoxy-galactonokinase, substrate binding domain"/>
    <property type="match status" value="1"/>
</dbReference>
<dbReference type="InterPro" id="IPR007729">
    <property type="entry name" value="DGOK"/>
</dbReference>
<accession>A0AAF1K5K7</accession>
<dbReference type="InterPro" id="IPR042257">
    <property type="entry name" value="DGOK_C"/>
</dbReference>
<dbReference type="AlphaFoldDB" id="A0AAF1K5K7"/>
<name>A0AAF1K5K7_9PROT</name>
<evidence type="ECO:0000313" key="1">
    <source>
        <dbReference type="EMBL" id="MBR0656675.1"/>
    </source>
</evidence>
<reference evidence="1" key="1">
    <citation type="submission" date="2020-01" db="EMBL/GenBank/DDBJ databases">
        <authorList>
            <person name="Rat A."/>
        </authorList>
    </citation>
    <scope>NUCLEOTIDE SEQUENCE</scope>
    <source>
        <strain evidence="1">LMG 28251</strain>
    </source>
</reference>